<dbReference type="Proteomes" id="UP001589536">
    <property type="component" value="Unassembled WGS sequence"/>
</dbReference>
<dbReference type="InterPro" id="IPR002347">
    <property type="entry name" value="SDR_fam"/>
</dbReference>
<dbReference type="RefSeq" id="WP_345046338.1">
    <property type="nucleotide sequence ID" value="NZ_BAABED010000001.1"/>
</dbReference>
<keyword evidence="4" id="KW-1185">Reference proteome</keyword>
<dbReference type="EMBL" id="JBHMBH010000021">
    <property type="protein sequence ID" value="MFB9714552.1"/>
    <property type="molecule type" value="Genomic_DNA"/>
</dbReference>
<organism evidence="3 4">
    <name type="scientific">Arthrobacter methylotrophus</name>
    <dbReference type="NCBI Taxonomy" id="121291"/>
    <lineage>
        <taxon>Bacteria</taxon>
        <taxon>Bacillati</taxon>
        <taxon>Actinomycetota</taxon>
        <taxon>Actinomycetes</taxon>
        <taxon>Micrococcales</taxon>
        <taxon>Micrococcaceae</taxon>
        <taxon>Arthrobacter</taxon>
    </lineage>
</organism>
<dbReference type="PRINTS" id="PR00081">
    <property type="entry name" value="GDHRDH"/>
</dbReference>
<protein>
    <submittedName>
        <fullName evidence="3">SDR family NAD(P)-dependent oxidoreductase</fullName>
    </submittedName>
</protein>
<dbReference type="SUPFAM" id="SSF51735">
    <property type="entry name" value="NAD(P)-binding Rossmann-fold domains"/>
    <property type="match status" value="1"/>
</dbReference>
<comment type="caution">
    <text evidence="3">The sequence shown here is derived from an EMBL/GenBank/DDBJ whole genome shotgun (WGS) entry which is preliminary data.</text>
</comment>
<dbReference type="InterPro" id="IPR036291">
    <property type="entry name" value="NAD(P)-bd_dom_sf"/>
</dbReference>
<name>A0ABV5URW7_9MICC</name>
<evidence type="ECO:0000313" key="4">
    <source>
        <dbReference type="Proteomes" id="UP001589536"/>
    </source>
</evidence>
<dbReference type="PANTHER" id="PTHR44196">
    <property type="entry name" value="DEHYDROGENASE/REDUCTASE SDR FAMILY MEMBER 7B"/>
    <property type="match status" value="1"/>
</dbReference>
<evidence type="ECO:0000313" key="3">
    <source>
        <dbReference type="EMBL" id="MFB9714552.1"/>
    </source>
</evidence>
<dbReference type="PANTHER" id="PTHR44196:SF1">
    <property type="entry name" value="DEHYDROGENASE_REDUCTASE SDR FAMILY MEMBER 7B"/>
    <property type="match status" value="1"/>
</dbReference>
<gene>
    <name evidence="3" type="ORF">ACFFPI_10500</name>
</gene>
<reference evidence="3 4" key="1">
    <citation type="submission" date="2024-09" db="EMBL/GenBank/DDBJ databases">
        <authorList>
            <person name="Sun Q."/>
            <person name="Mori K."/>
        </authorList>
    </citation>
    <scope>NUCLEOTIDE SEQUENCE [LARGE SCALE GENOMIC DNA]</scope>
    <source>
        <strain evidence="3 4">JCM 13519</strain>
    </source>
</reference>
<comment type="similarity">
    <text evidence="1">Belongs to the short-chain dehydrogenases/reductases (SDR) family.</text>
</comment>
<keyword evidence="2" id="KW-0560">Oxidoreductase</keyword>
<evidence type="ECO:0000256" key="1">
    <source>
        <dbReference type="ARBA" id="ARBA00006484"/>
    </source>
</evidence>
<dbReference type="Gene3D" id="3.40.50.720">
    <property type="entry name" value="NAD(P)-binding Rossmann-like Domain"/>
    <property type="match status" value="1"/>
</dbReference>
<proteinExistence type="inferred from homology"/>
<accession>A0ABV5URW7</accession>
<evidence type="ECO:0000256" key="2">
    <source>
        <dbReference type="ARBA" id="ARBA00023002"/>
    </source>
</evidence>
<dbReference type="Pfam" id="PF00106">
    <property type="entry name" value="adh_short"/>
    <property type="match status" value="1"/>
</dbReference>
<sequence>MKLTGNTILITGGTSSIGKGLAQHFLGLGNTVIICGRRNDRLEELKAQYPDLVTIQCDLTAAESRENLVRQAIHECPDLNILINNAGIQLTGDLTKPIDLSALEREIATNLIAPIHLSSLVVEQLRGRPEPGIVNISSMR</sequence>